<dbReference type="EMBL" id="GBXM01082583">
    <property type="protein sequence ID" value="JAH25994.1"/>
    <property type="molecule type" value="Transcribed_RNA"/>
</dbReference>
<protein>
    <submittedName>
        <fullName evidence="2">Uncharacterized protein</fullName>
    </submittedName>
</protein>
<name>A0A0E9RA74_ANGAN</name>
<reference evidence="2" key="1">
    <citation type="submission" date="2014-11" db="EMBL/GenBank/DDBJ databases">
        <authorList>
            <person name="Amaro Gonzalez C."/>
        </authorList>
    </citation>
    <scope>NUCLEOTIDE SEQUENCE</scope>
</reference>
<proteinExistence type="predicted"/>
<organism evidence="2">
    <name type="scientific">Anguilla anguilla</name>
    <name type="common">European freshwater eel</name>
    <name type="synonym">Muraena anguilla</name>
    <dbReference type="NCBI Taxonomy" id="7936"/>
    <lineage>
        <taxon>Eukaryota</taxon>
        <taxon>Metazoa</taxon>
        <taxon>Chordata</taxon>
        <taxon>Craniata</taxon>
        <taxon>Vertebrata</taxon>
        <taxon>Euteleostomi</taxon>
        <taxon>Actinopterygii</taxon>
        <taxon>Neopterygii</taxon>
        <taxon>Teleostei</taxon>
        <taxon>Anguilliformes</taxon>
        <taxon>Anguillidae</taxon>
        <taxon>Anguilla</taxon>
    </lineage>
</organism>
<reference evidence="2" key="2">
    <citation type="journal article" date="2015" name="Fish Shellfish Immunol.">
        <title>Early steps in the European eel (Anguilla anguilla)-Vibrio vulnificus interaction in the gills: Role of the RtxA13 toxin.</title>
        <authorList>
            <person name="Callol A."/>
            <person name="Pajuelo D."/>
            <person name="Ebbesson L."/>
            <person name="Teles M."/>
            <person name="MacKenzie S."/>
            <person name="Amaro C."/>
        </authorList>
    </citation>
    <scope>NUCLEOTIDE SEQUENCE</scope>
</reference>
<evidence type="ECO:0000313" key="2">
    <source>
        <dbReference type="EMBL" id="JAH25994.1"/>
    </source>
</evidence>
<evidence type="ECO:0000256" key="1">
    <source>
        <dbReference type="SAM" id="MobiDB-lite"/>
    </source>
</evidence>
<accession>A0A0E9RA74</accession>
<sequence length="21" mass="2572">MCHSLKKNNKHSLEKKKTRNF</sequence>
<feature type="region of interest" description="Disordered" evidence="1">
    <location>
        <begin position="1"/>
        <end position="21"/>
    </location>
</feature>
<dbReference type="AlphaFoldDB" id="A0A0E9RA74"/>